<organism evidence="2 3">
    <name type="scientific">Paenibacillus shirakamiensis</name>
    <dbReference type="NCBI Taxonomy" id="1265935"/>
    <lineage>
        <taxon>Bacteria</taxon>
        <taxon>Bacillati</taxon>
        <taxon>Bacillota</taxon>
        <taxon>Bacilli</taxon>
        <taxon>Bacillales</taxon>
        <taxon>Paenibacillaceae</taxon>
        <taxon>Paenibacillus</taxon>
    </lineage>
</organism>
<name>A0ABS4JI23_9BACL</name>
<gene>
    <name evidence="2" type="ORF">J2Z69_001208</name>
</gene>
<sequence>MHKSNKKKIVLTLATMAIVGGALSLGSFNESYASSLAANKQVHILPMKITQELNKKLKNAALSDRFPVIVILNKHLNDKEYVNLEKTIGSFHRKHKYTRVIEGFSAELTKKQIEHLNLLSFVSQIDLDAEITLGKDIVITSNFSKDSDHWVGGFADYPQKDTPIYKLKFAYLPLPKEINNQQKGLYLSGMNRSDDLFMFVKKKIDKTSHLKPNTTYRVNFDFDMATNAAKNGMGAGGSPGESVYVKAGLMTQEPKAILDKDNFFHMNIDKGQQSQEGKNALVLGNLAKAKSEDKKYELKNFNNKNRPFIVTTNEQSELWILIGTDSAFESVSSIYIPRTKITLTEM</sequence>
<proteinExistence type="predicted"/>
<evidence type="ECO:0000313" key="3">
    <source>
        <dbReference type="Proteomes" id="UP001519288"/>
    </source>
</evidence>
<dbReference type="Proteomes" id="UP001519288">
    <property type="component" value="Unassembled WGS sequence"/>
</dbReference>
<evidence type="ECO:0000256" key="1">
    <source>
        <dbReference type="SAM" id="SignalP"/>
    </source>
</evidence>
<reference evidence="2 3" key="1">
    <citation type="submission" date="2021-03" db="EMBL/GenBank/DDBJ databases">
        <title>Genomic Encyclopedia of Type Strains, Phase IV (KMG-IV): sequencing the most valuable type-strain genomes for metagenomic binning, comparative biology and taxonomic classification.</title>
        <authorList>
            <person name="Goeker M."/>
        </authorList>
    </citation>
    <scope>NUCLEOTIDE SEQUENCE [LARGE SCALE GENOMIC DNA]</scope>
    <source>
        <strain evidence="2 3">DSM 26806</strain>
    </source>
</reference>
<accession>A0ABS4JI23</accession>
<evidence type="ECO:0000313" key="2">
    <source>
        <dbReference type="EMBL" id="MBP2000189.1"/>
    </source>
</evidence>
<dbReference type="RefSeq" id="WP_209860008.1">
    <property type="nucleotide sequence ID" value="NZ_JAGGLD010000001.1"/>
</dbReference>
<keyword evidence="3" id="KW-1185">Reference proteome</keyword>
<keyword evidence="1" id="KW-0732">Signal</keyword>
<feature type="chain" id="PRO_5045245765" evidence="1">
    <location>
        <begin position="25"/>
        <end position="346"/>
    </location>
</feature>
<comment type="caution">
    <text evidence="2">The sequence shown here is derived from an EMBL/GenBank/DDBJ whole genome shotgun (WGS) entry which is preliminary data.</text>
</comment>
<protein>
    <submittedName>
        <fullName evidence="2">Uncharacterized protein</fullName>
    </submittedName>
</protein>
<feature type="signal peptide" evidence="1">
    <location>
        <begin position="1"/>
        <end position="24"/>
    </location>
</feature>
<dbReference type="EMBL" id="JAGGLD010000001">
    <property type="protein sequence ID" value="MBP2000189.1"/>
    <property type="molecule type" value="Genomic_DNA"/>
</dbReference>